<evidence type="ECO:0000313" key="2">
    <source>
        <dbReference type="EMBL" id="CAL1360198.1"/>
    </source>
</evidence>
<keyword evidence="3" id="KW-1185">Reference proteome</keyword>
<dbReference type="AlphaFoldDB" id="A0AAV2CUZ3"/>
<accession>A0AAV2CUZ3</accession>
<sequence length="103" mass="11592">MAEHQAQVPPRPRTMGSYSRPSVDNVKSPILHPTLPNNDYEIKSSTISMLQSAVQFNRMVSEDAHAHVKSFYELTDGTKVNGVPQEAIRLRLFPFTLNRAAKK</sequence>
<dbReference type="Proteomes" id="UP001497516">
    <property type="component" value="Chromosome 10"/>
</dbReference>
<evidence type="ECO:0000256" key="1">
    <source>
        <dbReference type="SAM" id="MobiDB-lite"/>
    </source>
</evidence>
<evidence type="ECO:0000313" key="3">
    <source>
        <dbReference type="Proteomes" id="UP001497516"/>
    </source>
</evidence>
<name>A0AAV2CUZ3_9ROSI</name>
<dbReference type="EMBL" id="OZ034814">
    <property type="protein sequence ID" value="CAL1360198.1"/>
    <property type="molecule type" value="Genomic_DNA"/>
</dbReference>
<gene>
    <name evidence="2" type="ORF">LTRI10_LOCUS7648</name>
</gene>
<feature type="region of interest" description="Disordered" evidence="1">
    <location>
        <begin position="1"/>
        <end position="32"/>
    </location>
</feature>
<proteinExistence type="predicted"/>
<reference evidence="2 3" key="1">
    <citation type="submission" date="2024-04" db="EMBL/GenBank/DDBJ databases">
        <authorList>
            <person name="Fracassetti M."/>
        </authorList>
    </citation>
    <scope>NUCLEOTIDE SEQUENCE [LARGE SCALE GENOMIC DNA]</scope>
</reference>
<protein>
    <submittedName>
        <fullName evidence="2">Uncharacterized protein</fullName>
    </submittedName>
</protein>
<organism evidence="2 3">
    <name type="scientific">Linum trigynum</name>
    <dbReference type="NCBI Taxonomy" id="586398"/>
    <lineage>
        <taxon>Eukaryota</taxon>
        <taxon>Viridiplantae</taxon>
        <taxon>Streptophyta</taxon>
        <taxon>Embryophyta</taxon>
        <taxon>Tracheophyta</taxon>
        <taxon>Spermatophyta</taxon>
        <taxon>Magnoliopsida</taxon>
        <taxon>eudicotyledons</taxon>
        <taxon>Gunneridae</taxon>
        <taxon>Pentapetalae</taxon>
        <taxon>rosids</taxon>
        <taxon>fabids</taxon>
        <taxon>Malpighiales</taxon>
        <taxon>Linaceae</taxon>
        <taxon>Linum</taxon>
    </lineage>
</organism>